<comment type="caution">
    <text evidence="1">The sequence shown here is derived from an EMBL/GenBank/DDBJ whole genome shotgun (WGS) entry which is preliminary data.</text>
</comment>
<keyword evidence="2" id="KW-1185">Reference proteome</keyword>
<evidence type="ECO:0008006" key="3">
    <source>
        <dbReference type="Google" id="ProtNLM"/>
    </source>
</evidence>
<reference evidence="1 2" key="1">
    <citation type="submission" date="2024-01" db="EMBL/GenBank/DDBJ databases">
        <title>A draft genome for the cacao thread blight pathogen Marasmiellus scandens.</title>
        <authorList>
            <person name="Baruah I.K."/>
            <person name="Leung J."/>
            <person name="Bukari Y."/>
            <person name="Amoako-Attah I."/>
            <person name="Meinhardt L.W."/>
            <person name="Bailey B.A."/>
            <person name="Cohen S.P."/>
        </authorList>
    </citation>
    <scope>NUCLEOTIDE SEQUENCE [LARGE SCALE GENOMIC DNA]</scope>
    <source>
        <strain evidence="1 2">GH-19</strain>
    </source>
</reference>
<sequence>MGKEADTQKAIWEGLGAIKTLIDDQWFWRVWTLQESVLPSCLLMSNGTVMDFRFCNLIKWMYGALGTKFLDDHCGDARYLWIHPGAGVVNDEGWWMVSQGFLHATENGCAQQGELHPLEALVITKFRRTGREINKPRGAYGIINEQWHVLEENDFKKAWEEMVDKYINRENPDLAPLITMAITTSMQRTWGAGESERMGSVVPDHKWINKTAKLSQGTLNFTASGISRIKEVPVRATDGGGLDFVLMIFKTLMGDLTSEAIEIPIAKAMPYGDGSGELDSMTYNLRILRDQHHVDVSSILSLISRAVNHLKRHVSQSVQQTYSNLEDLDQEIFPFANAVSSGLWEIFCGWDRWIVVAQLVEEGPSQTFLAWFPKVDENEEPESVKEHLNRCLLLWTCPGSNKWAVIVEEVQGGYRKFGIAFVDSEHPGPKTDVVVLVV</sequence>
<proteinExistence type="predicted"/>
<protein>
    <recommendedName>
        <fullName evidence="3">Heterokaryon incompatibility domain-containing protein</fullName>
    </recommendedName>
</protein>
<accession>A0ABR1J0H2</accession>
<evidence type="ECO:0000313" key="1">
    <source>
        <dbReference type="EMBL" id="KAK7446305.1"/>
    </source>
</evidence>
<organism evidence="1 2">
    <name type="scientific">Marasmiellus scandens</name>
    <dbReference type="NCBI Taxonomy" id="2682957"/>
    <lineage>
        <taxon>Eukaryota</taxon>
        <taxon>Fungi</taxon>
        <taxon>Dikarya</taxon>
        <taxon>Basidiomycota</taxon>
        <taxon>Agaricomycotina</taxon>
        <taxon>Agaricomycetes</taxon>
        <taxon>Agaricomycetidae</taxon>
        <taxon>Agaricales</taxon>
        <taxon>Marasmiineae</taxon>
        <taxon>Omphalotaceae</taxon>
        <taxon>Marasmiellus</taxon>
    </lineage>
</organism>
<gene>
    <name evidence="1" type="ORF">VKT23_014511</name>
</gene>
<dbReference type="Proteomes" id="UP001498398">
    <property type="component" value="Unassembled WGS sequence"/>
</dbReference>
<dbReference type="EMBL" id="JBANRG010000044">
    <property type="protein sequence ID" value="KAK7446305.1"/>
    <property type="molecule type" value="Genomic_DNA"/>
</dbReference>
<name>A0ABR1J0H2_9AGAR</name>
<evidence type="ECO:0000313" key="2">
    <source>
        <dbReference type="Proteomes" id="UP001498398"/>
    </source>
</evidence>